<reference evidence="2 3" key="1">
    <citation type="submission" date="2019-11" db="EMBL/GenBank/DDBJ databases">
        <title>Comparative genomics of hydrocarbon-degrading Desulfosarcina strains.</title>
        <authorList>
            <person name="Watanabe M."/>
            <person name="Kojima H."/>
            <person name="Fukui M."/>
        </authorList>
    </citation>
    <scope>NUCLEOTIDE SEQUENCE [LARGE SCALE GENOMIC DNA]</scope>
    <source>
        <strain evidence="3">oXyS1</strain>
    </source>
</reference>
<feature type="transmembrane region" description="Helical" evidence="1">
    <location>
        <begin position="221"/>
        <end position="245"/>
    </location>
</feature>
<proteinExistence type="predicted"/>
<feature type="transmembrane region" description="Helical" evidence="1">
    <location>
        <begin position="252"/>
        <end position="273"/>
    </location>
</feature>
<keyword evidence="3" id="KW-1185">Reference proteome</keyword>
<name>A0A5K8A7A9_9BACT</name>
<dbReference type="Proteomes" id="UP000422108">
    <property type="component" value="Chromosome"/>
</dbReference>
<dbReference type="EMBL" id="AP021879">
    <property type="protein sequence ID" value="BBO88336.1"/>
    <property type="molecule type" value="Genomic_DNA"/>
</dbReference>
<feature type="transmembrane region" description="Helical" evidence="1">
    <location>
        <begin position="74"/>
        <end position="93"/>
    </location>
</feature>
<keyword evidence="1" id="KW-0812">Transmembrane</keyword>
<feature type="transmembrane region" description="Helical" evidence="1">
    <location>
        <begin position="182"/>
        <end position="201"/>
    </location>
</feature>
<evidence type="ECO:0000256" key="1">
    <source>
        <dbReference type="SAM" id="Phobius"/>
    </source>
</evidence>
<keyword evidence="1" id="KW-1133">Transmembrane helix</keyword>
<feature type="transmembrane region" description="Helical" evidence="1">
    <location>
        <begin position="145"/>
        <end position="170"/>
    </location>
</feature>
<gene>
    <name evidence="2" type="ORF">DSCOOX_15160</name>
</gene>
<sequence>MLFMALICLDISLKRKVFRAPVDYDTANHLYFAFLRNRKVPFVSSYGPGIKYILPRVYAFFYKWLDGRPHRFRFFNSVSAILLIALWVVSSQNIVINEVPFYFLGVLLINSLWVNYATSATEFHSVVWIMVLFLIPRITGFEAAWVIQIVLLAGLAAGFKILNVLYFIPVAMFHREELMENWLWGVSGGTVLLLFVLRIINTSGASSRSYMKTRKWLHSKNVAFIKANPFFCVLIVVLALGNLLFATWPWRIFLLITWAIFLAQRMYLLYFWYPPLVLGLFIAFQSQWLTCIPFFVGMGLLLAVFGAHHRRHVLAFSPIEIDIRCRSLIMGITSWRDYLERRDRQVAWLRNHIGSEECVYLWGSNVALLLLSGLKHTASTYYSHNHLVYWSDRKDKESHALRHVTAEKPKFIIESDILDGIAFPAKRLGWLYEKSATVEGMTVYQTKSSEE</sequence>
<feature type="transmembrane region" description="Helical" evidence="1">
    <location>
        <begin position="285"/>
        <end position="307"/>
    </location>
</feature>
<evidence type="ECO:0000313" key="3">
    <source>
        <dbReference type="Proteomes" id="UP000422108"/>
    </source>
</evidence>
<dbReference type="AlphaFoldDB" id="A0A5K8A7A9"/>
<evidence type="ECO:0000313" key="2">
    <source>
        <dbReference type="EMBL" id="BBO88336.1"/>
    </source>
</evidence>
<organism evidence="2 3">
    <name type="scientific">Desulfosarcina ovata subsp. ovata</name>
    <dbReference type="NCBI Taxonomy" id="2752305"/>
    <lineage>
        <taxon>Bacteria</taxon>
        <taxon>Pseudomonadati</taxon>
        <taxon>Thermodesulfobacteriota</taxon>
        <taxon>Desulfobacteria</taxon>
        <taxon>Desulfobacterales</taxon>
        <taxon>Desulfosarcinaceae</taxon>
        <taxon>Desulfosarcina</taxon>
    </lineage>
</organism>
<protein>
    <recommendedName>
        <fullName evidence="4">Glycosyltransferase RgtA/B/C/D-like domain-containing protein</fullName>
    </recommendedName>
</protein>
<keyword evidence="1" id="KW-0472">Membrane</keyword>
<accession>A0A5K8A7A9</accession>
<feature type="transmembrane region" description="Helical" evidence="1">
    <location>
        <begin position="123"/>
        <end position="139"/>
    </location>
</feature>
<feature type="transmembrane region" description="Helical" evidence="1">
    <location>
        <begin position="99"/>
        <end position="116"/>
    </location>
</feature>
<evidence type="ECO:0008006" key="4">
    <source>
        <dbReference type="Google" id="ProtNLM"/>
    </source>
</evidence>